<dbReference type="InterPro" id="IPR007197">
    <property type="entry name" value="rSAM"/>
</dbReference>
<dbReference type="Proteomes" id="UP000649075">
    <property type="component" value="Unassembled WGS sequence"/>
</dbReference>
<organism evidence="10 11">
    <name type="scientific">Holdemanella hominis</name>
    <dbReference type="NCBI Taxonomy" id="2764327"/>
    <lineage>
        <taxon>Bacteria</taxon>
        <taxon>Bacillati</taxon>
        <taxon>Bacillota</taxon>
        <taxon>Erysipelotrichia</taxon>
        <taxon>Erysipelotrichales</taxon>
        <taxon>Erysipelotrichaceae</taxon>
        <taxon>Holdemanella</taxon>
    </lineage>
</organism>
<dbReference type="PANTHER" id="PTHR11918:SF45">
    <property type="entry name" value="THREONYLCARBAMOYLADENOSINE TRNA METHYLTHIOTRANSFERASE"/>
    <property type="match status" value="1"/>
</dbReference>
<evidence type="ECO:0000313" key="10">
    <source>
        <dbReference type="EMBL" id="MBC6011320.1"/>
    </source>
</evidence>
<proteinExistence type="predicted"/>
<dbReference type="NCBIfam" id="TIGR00089">
    <property type="entry name" value="MiaB/RimO family radical SAM methylthiotransferase"/>
    <property type="match status" value="1"/>
</dbReference>
<protein>
    <submittedName>
        <fullName evidence="10">tRNA (N(6)-L-threonylcarbamoyladenosine(37)-C(2))-methylthiotransferase MtaB</fullName>
    </submittedName>
</protein>
<evidence type="ECO:0000259" key="8">
    <source>
        <dbReference type="PROSITE" id="PS51449"/>
    </source>
</evidence>
<dbReference type="SUPFAM" id="SSF102114">
    <property type="entry name" value="Radical SAM enzymes"/>
    <property type="match status" value="1"/>
</dbReference>
<dbReference type="InterPro" id="IPR038135">
    <property type="entry name" value="Methylthiotransferase_N_sf"/>
</dbReference>
<dbReference type="CDD" id="cd01335">
    <property type="entry name" value="Radical_SAM"/>
    <property type="match status" value="1"/>
</dbReference>
<evidence type="ECO:0000256" key="6">
    <source>
        <dbReference type="ARBA" id="ARBA00023004"/>
    </source>
</evidence>
<dbReference type="Gene3D" id="3.40.50.12160">
    <property type="entry name" value="Methylthiotransferase, N-terminal domain"/>
    <property type="match status" value="1"/>
</dbReference>
<feature type="domain" description="Radical SAM core" evidence="9">
    <location>
        <begin position="145"/>
        <end position="373"/>
    </location>
</feature>
<dbReference type="InterPro" id="IPR058240">
    <property type="entry name" value="rSAM_sf"/>
</dbReference>
<evidence type="ECO:0000256" key="5">
    <source>
        <dbReference type="ARBA" id="ARBA00022723"/>
    </source>
</evidence>
<evidence type="ECO:0000256" key="2">
    <source>
        <dbReference type="ARBA" id="ARBA00022485"/>
    </source>
</evidence>
<keyword evidence="4" id="KW-0949">S-adenosyl-L-methionine</keyword>
<name>A0ABR7KF04_9FIRM</name>
<evidence type="ECO:0000313" key="11">
    <source>
        <dbReference type="Proteomes" id="UP000649075"/>
    </source>
</evidence>
<dbReference type="Pfam" id="PF00919">
    <property type="entry name" value="UPF0004"/>
    <property type="match status" value="1"/>
</dbReference>
<dbReference type="SMART" id="SM00729">
    <property type="entry name" value="Elp3"/>
    <property type="match status" value="1"/>
</dbReference>
<dbReference type="PANTHER" id="PTHR11918">
    <property type="entry name" value="RADICAL SAM PROTEINS"/>
    <property type="match status" value="1"/>
</dbReference>
<dbReference type="SFLD" id="SFLDG01082">
    <property type="entry name" value="B12-binding_domain_containing"/>
    <property type="match status" value="1"/>
</dbReference>
<comment type="caution">
    <text evidence="10">The sequence shown here is derived from an EMBL/GenBank/DDBJ whole genome shotgun (WGS) entry which is preliminary data.</text>
</comment>
<dbReference type="PROSITE" id="PS01278">
    <property type="entry name" value="MTTASE_RADICAL"/>
    <property type="match status" value="1"/>
</dbReference>
<dbReference type="InterPro" id="IPR013848">
    <property type="entry name" value="Methylthiotransferase_N"/>
</dbReference>
<keyword evidence="3" id="KW-0808">Transferase</keyword>
<keyword evidence="7" id="KW-0411">Iron-sulfur</keyword>
<dbReference type="SFLD" id="SFLDS00029">
    <property type="entry name" value="Radical_SAM"/>
    <property type="match status" value="1"/>
</dbReference>
<evidence type="ECO:0000259" key="9">
    <source>
        <dbReference type="PROSITE" id="PS51918"/>
    </source>
</evidence>
<dbReference type="Pfam" id="PF04055">
    <property type="entry name" value="Radical_SAM"/>
    <property type="match status" value="1"/>
</dbReference>
<comment type="cofactor">
    <cofactor evidence="1">
        <name>[4Fe-4S] cluster</name>
        <dbReference type="ChEBI" id="CHEBI:49883"/>
    </cofactor>
</comment>
<keyword evidence="2" id="KW-0004">4Fe-4S</keyword>
<evidence type="ECO:0000256" key="3">
    <source>
        <dbReference type="ARBA" id="ARBA00022679"/>
    </source>
</evidence>
<dbReference type="InterPro" id="IPR005839">
    <property type="entry name" value="Methylthiotransferase"/>
</dbReference>
<sequence>MWKDKGKMKFSIITLGCKVNTYESQYYAAQLEELGYEQVSPDQACDICIINTCTVTNTAASKSRQKIHYVKRMNPDALCVVVGCFVQFASEDERKALDADLVIGAKQKNELVNLIQKALKDHEKIDVVNEVTQFKDFEAMPVHCFESMHRAFLKVQDGCNQFCSYCAIPFARGRERSLNHEQVIQIAKDLCDKGHTEIVLTGIHTGRYDDGEYDLAKLMKALLENTPDSVYYRISSIEITEVSDALIALMKENPRMCHHLHIPVQSACNETLKRMNRPYTIEQFKEKINYIRSCIPNISISTDVIAGFVQESDEEFETTYENLADLELSFFHVFPYSKRNGTKASTLKGEINGNVTKARVARLLELSNACRERDMKRFNPVQVLIERKQDGYYTGYTSQYHSCKILSDTPLSGRITIEWDRIEDGTYYGKKDDVCD</sequence>
<accession>A0ABR7KF04</accession>
<reference evidence="10 11" key="1">
    <citation type="submission" date="2020-08" db="EMBL/GenBank/DDBJ databases">
        <authorList>
            <person name="Liu C."/>
            <person name="Sun Q."/>
        </authorList>
    </citation>
    <scope>NUCLEOTIDE SEQUENCE [LARGE SCALE GENOMIC DNA]</scope>
    <source>
        <strain evidence="10 11">L34</strain>
    </source>
</reference>
<dbReference type="InterPro" id="IPR020612">
    <property type="entry name" value="Methylthiotransferase_CS"/>
</dbReference>
<dbReference type="PROSITE" id="PS51449">
    <property type="entry name" value="MTTASE_N"/>
    <property type="match status" value="1"/>
</dbReference>
<dbReference type="SFLD" id="SFLDG01061">
    <property type="entry name" value="methylthiotransferase"/>
    <property type="match status" value="1"/>
</dbReference>
<dbReference type="NCBIfam" id="TIGR01579">
    <property type="entry name" value="MiaB-like-C"/>
    <property type="match status" value="1"/>
</dbReference>
<gene>
    <name evidence="10" type="primary">mtaB</name>
    <name evidence="10" type="ORF">H8911_00925</name>
</gene>
<keyword evidence="11" id="KW-1185">Reference proteome</keyword>
<evidence type="ECO:0000256" key="1">
    <source>
        <dbReference type="ARBA" id="ARBA00001966"/>
    </source>
</evidence>
<keyword evidence="5" id="KW-0479">Metal-binding</keyword>
<dbReference type="PROSITE" id="PS51918">
    <property type="entry name" value="RADICAL_SAM"/>
    <property type="match status" value="1"/>
</dbReference>
<dbReference type="EMBL" id="JACRWH010000002">
    <property type="protein sequence ID" value="MBC6011320.1"/>
    <property type="molecule type" value="Genomic_DNA"/>
</dbReference>
<keyword evidence="6" id="KW-0408">Iron</keyword>
<evidence type="ECO:0000256" key="4">
    <source>
        <dbReference type="ARBA" id="ARBA00022691"/>
    </source>
</evidence>
<feature type="domain" description="MTTase N-terminal" evidence="8">
    <location>
        <begin position="8"/>
        <end position="120"/>
    </location>
</feature>
<dbReference type="InterPro" id="IPR006638">
    <property type="entry name" value="Elp3/MiaA/NifB-like_rSAM"/>
</dbReference>
<dbReference type="InterPro" id="IPR006467">
    <property type="entry name" value="MiaB-like_bact"/>
</dbReference>
<dbReference type="Gene3D" id="3.80.30.20">
    <property type="entry name" value="tm_1862 like domain"/>
    <property type="match status" value="1"/>
</dbReference>
<dbReference type="InterPro" id="IPR023404">
    <property type="entry name" value="rSAM_horseshoe"/>
</dbReference>
<evidence type="ECO:0000256" key="7">
    <source>
        <dbReference type="ARBA" id="ARBA00023014"/>
    </source>
</evidence>